<dbReference type="Pfam" id="PF02595">
    <property type="entry name" value="Gly_kinase"/>
    <property type="match status" value="1"/>
</dbReference>
<evidence type="ECO:0000256" key="3">
    <source>
        <dbReference type="ARBA" id="ARBA00022777"/>
    </source>
</evidence>
<dbReference type="NCBIfam" id="TIGR00045">
    <property type="entry name" value="glycerate kinase"/>
    <property type="match status" value="1"/>
</dbReference>
<organism evidence="5 6">
    <name type="scientific">Halarsenatibacter silvermanii</name>
    <dbReference type="NCBI Taxonomy" id="321763"/>
    <lineage>
        <taxon>Bacteria</taxon>
        <taxon>Bacillati</taxon>
        <taxon>Bacillota</taxon>
        <taxon>Clostridia</taxon>
        <taxon>Halanaerobiales</taxon>
        <taxon>Halarsenatibacteraceae</taxon>
        <taxon>Halarsenatibacter</taxon>
    </lineage>
</organism>
<keyword evidence="2 4" id="KW-0808">Transferase</keyword>
<evidence type="ECO:0000313" key="6">
    <source>
        <dbReference type="Proteomes" id="UP000199476"/>
    </source>
</evidence>
<dbReference type="InterPro" id="IPR018197">
    <property type="entry name" value="Glycerate_kinase_RE-like"/>
</dbReference>
<evidence type="ECO:0000256" key="1">
    <source>
        <dbReference type="ARBA" id="ARBA00006284"/>
    </source>
</evidence>
<dbReference type="PANTHER" id="PTHR21599:SF0">
    <property type="entry name" value="GLYCERATE KINASE"/>
    <property type="match status" value="1"/>
</dbReference>
<dbReference type="EMBL" id="FNGO01000001">
    <property type="protein sequence ID" value="SDL09389.1"/>
    <property type="molecule type" value="Genomic_DNA"/>
</dbReference>
<evidence type="ECO:0000256" key="2">
    <source>
        <dbReference type="ARBA" id="ARBA00022679"/>
    </source>
</evidence>
<reference evidence="5 6" key="1">
    <citation type="submission" date="2016-10" db="EMBL/GenBank/DDBJ databases">
        <authorList>
            <person name="de Groot N.N."/>
        </authorList>
    </citation>
    <scope>NUCLEOTIDE SEQUENCE [LARGE SCALE GENOMIC DNA]</scope>
    <source>
        <strain evidence="5 6">SLAS-1</strain>
    </source>
</reference>
<keyword evidence="3 4" id="KW-0418">Kinase</keyword>
<dbReference type="InterPro" id="IPR018193">
    <property type="entry name" value="Glyc_kinase_flavodox-like_fold"/>
</dbReference>
<dbReference type="SUPFAM" id="SSF110738">
    <property type="entry name" value="Glycerate kinase I"/>
    <property type="match status" value="1"/>
</dbReference>
<keyword evidence="6" id="KW-1185">Reference proteome</keyword>
<dbReference type="Gene3D" id="3.90.1510.10">
    <property type="entry name" value="Glycerate kinase, domain 2"/>
    <property type="match status" value="1"/>
</dbReference>
<dbReference type="GO" id="GO:0031388">
    <property type="term" value="P:organic acid phosphorylation"/>
    <property type="evidence" value="ECO:0007669"/>
    <property type="project" value="UniProtKB-UniRule"/>
</dbReference>
<dbReference type="PANTHER" id="PTHR21599">
    <property type="entry name" value="GLYCERATE KINASE"/>
    <property type="match status" value="1"/>
</dbReference>
<dbReference type="RefSeq" id="WP_089757667.1">
    <property type="nucleotide sequence ID" value="NZ_FNGO01000001.1"/>
</dbReference>
<dbReference type="Proteomes" id="UP000199476">
    <property type="component" value="Unassembled WGS sequence"/>
</dbReference>
<dbReference type="InterPro" id="IPR036129">
    <property type="entry name" value="Glycerate_kinase_sf"/>
</dbReference>
<proteinExistence type="inferred from homology"/>
<protein>
    <submittedName>
        <fullName evidence="5">Glycerate kinase</fullName>
    </submittedName>
</protein>
<dbReference type="GO" id="GO:0008887">
    <property type="term" value="F:glycerate kinase activity"/>
    <property type="evidence" value="ECO:0007669"/>
    <property type="project" value="UniProtKB-UniRule"/>
</dbReference>
<comment type="similarity">
    <text evidence="1 4">Belongs to the glycerate kinase type-1 family.</text>
</comment>
<dbReference type="STRING" id="321763.SAMN04488692_101139"/>
<evidence type="ECO:0000313" key="5">
    <source>
        <dbReference type="EMBL" id="SDL09389.1"/>
    </source>
</evidence>
<name>A0A1G9H922_9FIRM</name>
<gene>
    <name evidence="5" type="ORF">SAMN04488692_101139</name>
</gene>
<dbReference type="InterPro" id="IPR004381">
    <property type="entry name" value="Glycerate_kinase"/>
</dbReference>
<sequence>MKIVIAPDSFKGSLTALEAARAVSEGINRVEPEAECIEVPMADGGEGTVQALVDAHQGEIVHREVTGPTGERVKAHFGDLGDGRAVIEMAAASGITYVDVESVDPGRTTTYGTGELIAAALDRGAEHIIVGIGGSATMDAGVGMLQALGYEFKTESGEEAEFGGGELGKIVEVKTGNVDERLAGTKIEVACDVSNPLYGPEGAARVYGPQKGAIPEMVEEIDENMKKFNERIFKEEFGIDAQQVSGAGAAGGLGAGFSCVLEAEMRLGAEIVSEANELKKYLESAELVITGEGQIDSQTVHDKAPRHVTETAKEDRPGRPVICIAGSLGEGYRKNYEYGLEAIFSIIDRPDSLESIGVRAEKLLADTAENVMRLVGLSREQV</sequence>
<dbReference type="Gene3D" id="3.40.50.10350">
    <property type="entry name" value="Glycerate kinase, domain 1"/>
    <property type="match status" value="1"/>
</dbReference>
<dbReference type="PIRSF" id="PIRSF006078">
    <property type="entry name" value="GlxK"/>
    <property type="match status" value="1"/>
</dbReference>
<accession>A0A1G9H922</accession>
<dbReference type="OrthoDB" id="9774290at2"/>
<evidence type="ECO:0000256" key="4">
    <source>
        <dbReference type="PIRNR" id="PIRNR006078"/>
    </source>
</evidence>
<dbReference type="AlphaFoldDB" id="A0A1G9H922"/>